<dbReference type="Proteomes" id="UP000186112">
    <property type="component" value="Unassembled WGS sequence"/>
</dbReference>
<dbReference type="InterPro" id="IPR027417">
    <property type="entry name" value="P-loop_NTPase"/>
</dbReference>
<evidence type="ECO:0000313" key="7">
    <source>
        <dbReference type="EMBL" id="OLS02900.1"/>
    </source>
</evidence>
<protein>
    <recommendedName>
        <fullName evidence="6">SF3 helicase domain-containing protein</fullName>
    </recommendedName>
</protein>
<dbReference type="Pfam" id="PF22763">
    <property type="entry name" value="NrS1-1_pol-like_HBD"/>
    <property type="match status" value="1"/>
</dbReference>
<dbReference type="NCBIfam" id="TIGR01613">
    <property type="entry name" value="primase_Cterm"/>
    <property type="match status" value="1"/>
</dbReference>
<evidence type="ECO:0000259" key="6">
    <source>
        <dbReference type="PROSITE" id="PS51206"/>
    </source>
</evidence>
<name>A0A1U7M6M0_TISCR</name>
<keyword evidence="4" id="KW-0067">ATP-binding</keyword>
<keyword evidence="2" id="KW-0378">Hydrolase</keyword>
<dbReference type="InterPro" id="IPR054468">
    <property type="entry name" value="NrSPol-like_HBD"/>
</dbReference>
<evidence type="ECO:0000256" key="1">
    <source>
        <dbReference type="ARBA" id="ARBA00022741"/>
    </source>
</evidence>
<dbReference type="InterPro" id="IPR045455">
    <property type="entry name" value="NrS-1_pol-like_helicase"/>
</dbReference>
<dbReference type="RefSeq" id="WP_198927492.1">
    <property type="nucleotide sequence ID" value="NZ_LTDM01000014.1"/>
</dbReference>
<dbReference type="InterPro" id="IPR006500">
    <property type="entry name" value="Helicase_put_C_phage/plasmid"/>
</dbReference>
<evidence type="ECO:0000256" key="3">
    <source>
        <dbReference type="ARBA" id="ARBA00022806"/>
    </source>
</evidence>
<proteinExistence type="predicted"/>
<keyword evidence="3" id="KW-0347">Helicase</keyword>
<feature type="region of interest" description="Disordered" evidence="5">
    <location>
        <begin position="30"/>
        <end position="51"/>
    </location>
</feature>
<evidence type="ECO:0000313" key="8">
    <source>
        <dbReference type="Proteomes" id="UP000186112"/>
    </source>
</evidence>
<keyword evidence="1" id="KW-0547">Nucleotide-binding</keyword>
<dbReference type="PANTHER" id="PTHR35372">
    <property type="entry name" value="ATP BINDING PROTEIN-RELATED"/>
    <property type="match status" value="1"/>
</dbReference>
<dbReference type="InterPro" id="IPR004968">
    <property type="entry name" value="DNA_primase/NTPase_C"/>
</dbReference>
<accession>A0A1U7M6M0</accession>
<evidence type="ECO:0000256" key="5">
    <source>
        <dbReference type="SAM" id="MobiDB-lite"/>
    </source>
</evidence>
<dbReference type="Pfam" id="PF03288">
    <property type="entry name" value="Pox_D5"/>
    <property type="match status" value="1"/>
</dbReference>
<dbReference type="InterPro" id="IPR014818">
    <property type="entry name" value="Phage/plasmid_primase_P4_C"/>
</dbReference>
<feature type="domain" description="SF3 helicase" evidence="6">
    <location>
        <begin position="474"/>
        <end position="634"/>
    </location>
</feature>
<organism evidence="7 8">
    <name type="scientific">Tissierella creatinophila DSM 6911</name>
    <dbReference type="NCBI Taxonomy" id="1123403"/>
    <lineage>
        <taxon>Bacteria</taxon>
        <taxon>Bacillati</taxon>
        <taxon>Bacillota</taxon>
        <taxon>Tissierellia</taxon>
        <taxon>Tissierellales</taxon>
        <taxon>Tissierellaceae</taxon>
        <taxon>Tissierella</taxon>
    </lineage>
</organism>
<dbReference type="EMBL" id="LTDM01000014">
    <property type="protein sequence ID" value="OLS02900.1"/>
    <property type="molecule type" value="Genomic_DNA"/>
</dbReference>
<dbReference type="Gene3D" id="3.40.50.300">
    <property type="entry name" value="P-loop containing nucleotide triphosphate hydrolases"/>
    <property type="match status" value="1"/>
</dbReference>
<dbReference type="GO" id="GO:0005524">
    <property type="term" value="F:ATP binding"/>
    <property type="evidence" value="ECO:0007669"/>
    <property type="project" value="UniProtKB-KW"/>
</dbReference>
<dbReference type="Pfam" id="PF08706">
    <property type="entry name" value="D5_N"/>
    <property type="match status" value="1"/>
</dbReference>
<gene>
    <name evidence="7" type="ORF">TICRE_10540</name>
</gene>
<evidence type="ECO:0000256" key="2">
    <source>
        <dbReference type="ARBA" id="ARBA00022801"/>
    </source>
</evidence>
<dbReference type="Pfam" id="PF19263">
    <property type="entry name" value="DUF5906"/>
    <property type="match status" value="1"/>
</dbReference>
<comment type="caution">
    <text evidence="7">The sequence shown here is derived from an EMBL/GenBank/DDBJ whole genome shotgun (WGS) entry which is preliminary data.</text>
</comment>
<evidence type="ECO:0000256" key="4">
    <source>
        <dbReference type="ARBA" id="ARBA00022840"/>
    </source>
</evidence>
<dbReference type="AlphaFoldDB" id="A0A1U7M6M0"/>
<feature type="compositionally biased region" description="Polar residues" evidence="5">
    <location>
        <begin position="39"/>
        <end position="51"/>
    </location>
</feature>
<dbReference type="GO" id="GO:0004386">
    <property type="term" value="F:helicase activity"/>
    <property type="evidence" value="ECO:0007669"/>
    <property type="project" value="UniProtKB-KW"/>
</dbReference>
<dbReference type="InterPro" id="IPR014015">
    <property type="entry name" value="Helicase_SF3_DNA-vir"/>
</dbReference>
<dbReference type="SMART" id="SM00885">
    <property type="entry name" value="D5_N"/>
    <property type="match status" value="1"/>
</dbReference>
<reference evidence="7 8" key="1">
    <citation type="submission" date="2016-02" db="EMBL/GenBank/DDBJ databases">
        <title>Genome sequence of Tissierella creatinophila DSM 6911.</title>
        <authorList>
            <person name="Poehlein A."/>
            <person name="Daniel R."/>
        </authorList>
    </citation>
    <scope>NUCLEOTIDE SEQUENCE [LARGE SCALE GENOMIC DNA]</scope>
    <source>
        <strain evidence="7 8">DSM 6911</strain>
    </source>
</reference>
<dbReference type="PROSITE" id="PS51206">
    <property type="entry name" value="SF3_HELICASE_1"/>
    <property type="match status" value="1"/>
</dbReference>
<dbReference type="SUPFAM" id="SSF52540">
    <property type="entry name" value="P-loop containing nucleoside triphosphate hydrolases"/>
    <property type="match status" value="1"/>
</dbReference>
<dbReference type="PANTHER" id="PTHR35372:SF2">
    <property type="entry name" value="SF3 HELICASE DOMAIN-CONTAINING PROTEIN"/>
    <property type="match status" value="1"/>
</dbReference>
<sequence>MRNIYDNIPEELKKIDNWCNYKLVDDPARPDKPKKLPINSKTGGNAMSNNPDTWCSHDKALEGIKKGYGEGLGFFFSPPYFGVDIDDIDEDIEKYKLGDSDNVVSEFIHGLGTYAEYSQSGRGIHLICKGELPPGGRRKGSFEMYQSGRYFIMTGNIASEYVDIRECTESIKYLHSKYIGSPNKNIIHNQDKVEIDLDEEKILELAIKSKQGQAFSTLYNGFWEGLYPSQSEADLSFANMLAFWTDRDFNKMDSIFRKSRLYRPKWDSKRGQTFYGEGILRKAIADCRETFKPGQGVEDYGVVILNNKVKKYAFDDTGNADRFIEHYKDRARYSYIDNGWYFYNGKKWEFDNKGDVKGLVDDVIKKMKVEMALCKDEEEEKAFLKHLKYTRNSRGKTNMLKESEHRLSILPSEFDSKKDIFNTINGVVSLRDGNLEEHNYEQYLSKISSIEYTDKIDTPMWEEFLKQIFDNDMELIEYIQKAVGYSMSGSTKEQCVFFCYGNGRNGKSTFLDIISEIMGDYATNIQPETIMVQSRQGGANSDIARLKGARFVTTVEPNEGARINEGLLKQLTGGDTVTARHLYGKEFEFEAEFKLWMATNHKPIIRGRDLGIWRRMHLIPFTVQIPDEKVDKNLKYKLRQELTGILNWTVEGCIKWQREGLEMPSAVLEAVKEYRSEMDVITAFLEDCTVEGPGIIEAGKLYKAYAAWADENNEYKMSNTKFGKEIGLRFNKGPQKRGRNTYEGLRIIDEFQEYEVSYGR</sequence>
<dbReference type="InterPro" id="IPR051620">
    <property type="entry name" value="ORF904-like_C"/>
</dbReference>
<dbReference type="GO" id="GO:0016787">
    <property type="term" value="F:hydrolase activity"/>
    <property type="evidence" value="ECO:0007669"/>
    <property type="project" value="UniProtKB-KW"/>
</dbReference>
<keyword evidence="8" id="KW-1185">Reference proteome</keyword>